<evidence type="ECO:0000313" key="1">
    <source>
        <dbReference type="EMBL" id="MCZ8545391.1"/>
    </source>
</evidence>
<evidence type="ECO:0000313" key="2">
    <source>
        <dbReference type="Proteomes" id="UP001152178"/>
    </source>
</evidence>
<protein>
    <submittedName>
        <fullName evidence="1">Uncharacterized protein</fullName>
    </submittedName>
</protein>
<comment type="caution">
    <text evidence="1">The sequence shown here is derived from an EMBL/GenBank/DDBJ whole genome shotgun (WGS) entry which is preliminary data.</text>
</comment>
<organism evidence="1 2">
    <name type="scientific">Mesorhizobium qingshengii</name>
    <dbReference type="NCBI Taxonomy" id="1165689"/>
    <lineage>
        <taxon>Bacteria</taxon>
        <taxon>Pseudomonadati</taxon>
        <taxon>Pseudomonadota</taxon>
        <taxon>Alphaproteobacteria</taxon>
        <taxon>Hyphomicrobiales</taxon>
        <taxon>Phyllobacteriaceae</taxon>
        <taxon>Mesorhizobium</taxon>
    </lineage>
</organism>
<accession>A0ABT4QUX4</accession>
<dbReference type="RefSeq" id="WP_269905980.1">
    <property type="nucleotide sequence ID" value="NZ_JAPFQA010000005.1"/>
</dbReference>
<proteinExistence type="predicted"/>
<sequence length="61" mass="6798">MSGWAGLAPAHFALQPAAACLCIAPTDRHFSKQDEQPTMRAETQNIVDEIRQAITLLRRHL</sequence>
<name>A0ABT4QUX4_9HYPH</name>
<gene>
    <name evidence="1" type="ORF">OOJ09_14455</name>
</gene>
<reference evidence="1" key="1">
    <citation type="submission" date="2022-11" db="EMBL/GenBank/DDBJ databases">
        <authorList>
            <person name="Coimbra C."/>
        </authorList>
    </citation>
    <scope>NUCLEOTIDE SEQUENCE</scope>
    <source>
        <strain evidence="1">Jales19</strain>
    </source>
</reference>
<dbReference type="EMBL" id="JAPFQA010000005">
    <property type="protein sequence ID" value="MCZ8545391.1"/>
    <property type="molecule type" value="Genomic_DNA"/>
</dbReference>
<keyword evidence="2" id="KW-1185">Reference proteome</keyword>
<dbReference type="Proteomes" id="UP001152178">
    <property type="component" value="Unassembled WGS sequence"/>
</dbReference>